<dbReference type="PANTHER" id="PTHR47893:SF1">
    <property type="entry name" value="REGULATORY PROTEIN PCHR"/>
    <property type="match status" value="1"/>
</dbReference>
<sequence>MVRHGDLKAFAAGHEFRVVAPSLDDHAVLLRGEFRRERLRSGLILHTADTTDLYDLETCSVQEAGLTLSLFLDGGVTIWQGDRAFQMGRTTGDHGAIEAVMISRAQRETFRRQSMRGTHVRKVNITVLPHWLEESGLDAVADHRHAHAFSRTHLAAVRWRSSPRLLSLAEQMLAPPAFAPMLRKLYCESRAIDLITEALQVVAQSDQETDTPLRPRDLQRVRAVRDFIEAHLDDAVTLAALARHAGMSVSSLQRVFRAAQGTTVVDYVRSRKLRRAREALERDGLSVNEVAFLAGYASPANFATAFKRAFGVPPRNFRARV</sequence>
<dbReference type="SMART" id="SM00342">
    <property type="entry name" value="HTH_ARAC"/>
    <property type="match status" value="1"/>
</dbReference>
<dbReference type="GO" id="GO:0003700">
    <property type="term" value="F:DNA-binding transcription factor activity"/>
    <property type="evidence" value="ECO:0007669"/>
    <property type="project" value="InterPro"/>
</dbReference>
<dbReference type="Gene3D" id="1.10.10.60">
    <property type="entry name" value="Homeodomain-like"/>
    <property type="match status" value="1"/>
</dbReference>
<dbReference type="InterPro" id="IPR018060">
    <property type="entry name" value="HTH_AraC"/>
</dbReference>
<protein>
    <submittedName>
        <fullName evidence="5">Transcriptional regulator</fullName>
    </submittedName>
</protein>
<accession>A0A182D0U4</accession>
<evidence type="ECO:0000259" key="4">
    <source>
        <dbReference type="PROSITE" id="PS01124"/>
    </source>
</evidence>
<dbReference type="PROSITE" id="PS01124">
    <property type="entry name" value="HTH_ARAC_FAMILY_2"/>
    <property type="match status" value="1"/>
</dbReference>
<keyword evidence="2" id="KW-0238">DNA-binding</keyword>
<name>A0A182D0U4_BLAVI</name>
<dbReference type="PROSITE" id="PS00041">
    <property type="entry name" value="HTH_ARAC_FAMILY_1"/>
    <property type="match status" value="1"/>
</dbReference>
<dbReference type="SUPFAM" id="SSF46689">
    <property type="entry name" value="Homeodomain-like"/>
    <property type="match status" value="2"/>
</dbReference>
<keyword evidence="3" id="KW-0804">Transcription</keyword>
<dbReference type="InterPro" id="IPR009057">
    <property type="entry name" value="Homeodomain-like_sf"/>
</dbReference>
<dbReference type="PANTHER" id="PTHR47893">
    <property type="entry name" value="REGULATORY PROTEIN PCHR"/>
    <property type="match status" value="1"/>
</dbReference>
<dbReference type="Pfam" id="PF12833">
    <property type="entry name" value="HTH_18"/>
    <property type="match status" value="1"/>
</dbReference>
<feature type="domain" description="HTH araC/xylS-type" evidence="4">
    <location>
        <begin position="222"/>
        <end position="320"/>
    </location>
</feature>
<reference evidence="5" key="1">
    <citation type="journal article" date="2015" name="Genome Announc.">
        <title>Complete Genome Sequence of the Bacteriochlorophyll b-Producing Photosynthetic Bacterium Blastochloris viridis.</title>
        <authorList>
            <person name="Tsukatani Y."/>
            <person name="Hirose Y."/>
            <person name="Harada J."/>
            <person name="Misawa N."/>
            <person name="Mori K."/>
            <person name="Inoue K."/>
            <person name="Tamiaki H."/>
        </authorList>
    </citation>
    <scope>NUCLEOTIDE SEQUENCE [LARGE SCALE GENOMIC DNA]</scope>
    <source>
        <strain evidence="5">DSM 133</strain>
    </source>
</reference>
<dbReference type="AlphaFoldDB" id="A0A182D0U4"/>
<dbReference type="InterPro" id="IPR018062">
    <property type="entry name" value="HTH_AraC-typ_CS"/>
</dbReference>
<dbReference type="EMBL" id="AP014854">
    <property type="protein sequence ID" value="BAR99126.1"/>
    <property type="molecule type" value="Genomic_DNA"/>
</dbReference>
<dbReference type="InterPro" id="IPR020449">
    <property type="entry name" value="Tscrpt_reg_AraC-type_HTH"/>
</dbReference>
<evidence type="ECO:0000313" key="5">
    <source>
        <dbReference type="EMBL" id="BAR99126.1"/>
    </source>
</evidence>
<gene>
    <name evidence="5" type="ORF">BV133_1533</name>
</gene>
<evidence type="ECO:0000256" key="2">
    <source>
        <dbReference type="ARBA" id="ARBA00023125"/>
    </source>
</evidence>
<keyword evidence="1" id="KW-0805">Transcription regulation</keyword>
<dbReference type="GO" id="GO:0043565">
    <property type="term" value="F:sequence-specific DNA binding"/>
    <property type="evidence" value="ECO:0007669"/>
    <property type="project" value="InterPro"/>
</dbReference>
<organism evidence="5">
    <name type="scientific">Blastochloris viridis</name>
    <name type="common">Rhodopseudomonas viridis</name>
    <dbReference type="NCBI Taxonomy" id="1079"/>
    <lineage>
        <taxon>Bacteria</taxon>
        <taxon>Pseudomonadati</taxon>
        <taxon>Pseudomonadota</taxon>
        <taxon>Alphaproteobacteria</taxon>
        <taxon>Hyphomicrobiales</taxon>
        <taxon>Blastochloridaceae</taxon>
        <taxon>Blastochloris</taxon>
    </lineage>
</organism>
<evidence type="ECO:0000256" key="3">
    <source>
        <dbReference type="ARBA" id="ARBA00023163"/>
    </source>
</evidence>
<proteinExistence type="predicted"/>
<evidence type="ECO:0000256" key="1">
    <source>
        <dbReference type="ARBA" id="ARBA00023015"/>
    </source>
</evidence>
<dbReference type="PRINTS" id="PR00032">
    <property type="entry name" value="HTHARAC"/>
</dbReference>
<dbReference type="InterPro" id="IPR053142">
    <property type="entry name" value="PchR_regulatory_protein"/>
</dbReference>